<comment type="caution">
    <text evidence="2">The sequence shown here is derived from an EMBL/GenBank/DDBJ whole genome shotgun (WGS) entry which is preliminary data.</text>
</comment>
<dbReference type="AlphaFoldDB" id="A0A5C6NUN7"/>
<feature type="compositionally biased region" description="Basic and acidic residues" evidence="1">
    <location>
        <begin position="140"/>
        <end position="152"/>
    </location>
</feature>
<protein>
    <submittedName>
        <fullName evidence="2">Uncharacterized protein</fullName>
    </submittedName>
</protein>
<proteinExistence type="predicted"/>
<feature type="compositionally biased region" description="Gly residues" evidence="1">
    <location>
        <begin position="34"/>
        <end position="54"/>
    </location>
</feature>
<sequence>MRRINERRAGAAQKRGGAGASVHGGAQPRCQIASGGGLECSGWEKGGGIGVNRGRGGESRTRERERPASRNQTISSACVPHEEEDRKGQLRENDGHFSQSPISCPIAKAAHVNSRRRGKLSPSQPRRAEMGLGTANRFQSGREEREELESKRALGRLSSLAGRGAEDRESNREEERWKEQGRRTSCDWFGFGDCTKWT</sequence>
<gene>
    <name evidence="2" type="ORF">D4764_17G0001890</name>
</gene>
<keyword evidence="3" id="KW-1185">Reference proteome</keyword>
<accession>A0A5C6NUN7</accession>
<evidence type="ECO:0000313" key="2">
    <source>
        <dbReference type="EMBL" id="TWW70706.1"/>
    </source>
</evidence>
<feature type="compositionally biased region" description="Basic and acidic residues" evidence="1">
    <location>
        <begin position="164"/>
        <end position="182"/>
    </location>
</feature>
<organism evidence="2 3">
    <name type="scientific">Takifugu flavidus</name>
    <name type="common">sansaifugu</name>
    <dbReference type="NCBI Taxonomy" id="433684"/>
    <lineage>
        <taxon>Eukaryota</taxon>
        <taxon>Metazoa</taxon>
        <taxon>Chordata</taxon>
        <taxon>Craniata</taxon>
        <taxon>Vertebrata</taxon>
        <taxon>Euteleostomi</taxon>
        <taxon>Actinopterygii</taxon>
        <taxon>Neopterygii</taxon>
        <taxon>Teleostei</taxon>
        <taxon>Neoteleostei</taxon>
        <taxon>Acanthomorphata</taxon>
        <taxon>Eupercaria</taxon>
        <taxon>Tetraodontiformes</taxon>
        <taxon>Tetradontoidea</taxon>
        <taxon>Tetraodontidae</taxon>
        <taxon>Takifugu</taxon>
    </lineage>
</organism>
<feature type="compositionally biased region" description="Basic and acidic residues" evidence="1">
    <location>
        <begin position="80"/>
        <end position="95"/>
    </location>
</feature>
<feature type="region of interest" description="Disordered" evidence="1">
    <location>
        <begin position="1"/>
        <end position="182"/>
    </location>
</feature>
<reference evidence="2 3" key="1">
    <citation type="submission" date="2019-04" db="EMBL/GenBank/DDBJ databases">
        <title>Chromosome genome assembly for Takifugu flavidus.</title>
        <authorList>
            <person name="Xiao S."/>
        </authorList>
    </citation>
    <scope>NUCLEOTIDE SEQUENCE [LARGE SCALE GENOMIC DNA]</scope>
    <source>
        <strain evidence="2">HTHZ2018</strain>
        <tissue evidence="2">Muscle</tissue>
    </source>
</reference>
<evidence type="ECO:0000256" key="1">
    <source>
        <dbReference type="SAM" id="MobiDB-lite"/>
    </source>
</evidence>
<name>A0A5C6NUN7_9TELE</name>
<dbReference type="EMBL" id="RHFK02000009">
    <property type="protein sequence ID" value="TWW70706.1"/>
    <property type="molecule type" value="Genomic_DNA"/>
</dbReference>
<evidence type="ECO:0000313" key="3">
    <source>
        <dbReference type="Proteomes" id="UP000324091"/>
    </source>
</evidence>
<feature type="compositionally biased region" description="Basic and acidic residues" evidence="1">
    <location>
        <begin position="55"/>
        <end position="68"/>
    </location>
</feature>
<dbReference type="Proteomes" id="UP000324091">
    <property type="component" value="Chromosome 17"/>
</dbReference>